<proteinExistence type="predicted"/>
<accession>A0ABQ0DI41</accession>
<organism evidence="1 2">
    <name type="scientific">Entamoeba nuttalli</name>
    <dbReference type="NCBI Taxonomy" id="412467"/>
    <lineage>
        <taxon>Eukaryota</taxon>
        <taxon>Amoebozoa</taxon>
        <taxon>Evosea</taxon>
        <taxon>Archamoebae</taxon>
        <taxon>Mastigamoebida</taxon>
        <taxon>Entamoebidae</taxon>
        <taxon>Entamoeba</taxon>
    </lineage>
</organism>
<dbReference type="EMBL" id="BAAFRS010000113">
    <property type="protein sequence ID" value="GAB1222520.1"/>
    <property type="molecule type" value="Genomic_DNA"/>
</dbReference>
<protein>
    <submittedName>
        <fullName evidence="1">Uncharacterized protein</fullName>
    </submittedName>
</protein>
<sequence length="55" mass="6502">MSQTTISFTVQDNIRKEFIAYDNDENLYSIDSKMFAHLIIFESLQKRISIKIKCL</sequence>
<evidence type="ECO:0000313" key="2">
    <source>
        <dbReference type="Proteomes" id="UP001628156"/>
    </source>
</evidence>
<dbReference type="Proteomes" id="UP001628156">
    <property type="component" value="Unassembled WGS sequence"/>
</dbReference>
<name>A0ABQ0DI41_9EUKA</name>
<reference evidence="1 2" key="1">
    <citation type="journal article" date="2019" name="PLoS Negl. Trop. Dis.">
        <title>Whole genome sequencing of Entamoeba nuttalli reveals mammalian host-related molecular signatures and a novel octapeptide-repeat surface protein.</title>
        <authorList>
            <person name="Tanaka M."/>
            <person name="Makiuchi T."/>
            <person name="Komiyama T."/>
            <person name="Shiina T."/>
            <person name="Osaki K."/>
            <person name="Tachibana H."/>
        </authorList>
    </citation>
    <scope>NUCLEOTIDE SEQUENCE [LARGE SCALE GENOMIC DNA]</scope>
    <source>
        <strain evidence="1 2">P19-061405</strain>
    </source>
</reference>
<gene>
    <name evidence="1" type="ORF">ENUP19_0113G0031</name>
</gene>
<comment type="caution">
    <text evidence="1">The sequence shown here is derived from an EMBL/GenBank/DDBJ whole genome shotgun (WGS) entry which is preliminary data.</text>
</comment>
<keyword evidence="2" id="KW-1185">Reference proteome</keyword>
<evidence type="ECO:0000313" key="1">
    <source>
        <dbReference type="EMBL" id="GAB1222520.1"/>
    </source>
</evidence>